<gene>
    <name evidence="2" type="ORF">U473_12780</name>
</gene>
<proteinExistence type="predicted"/>
<organism evidence="2 3">
    <name type="scientific">Tepidibacillus decaturensis</name>
    <dbReference type="NCBI Taxonomy" id="1413211"/>
    <lineage>
        <taxon>Bacteria</taxon>
        <taxon>Bacillati</taxon>
        <taxon>Bacillota</taxon>
        <taxon>Bacilli</taxon>
        <taxon>Bacillales</taxon>
        <taxon>Bacillaceae</taxon>
        <taxon>Tepidibacillus</taxon>
    </lineage>
</organism>
<dbReference type="PANTHER" id="PTHR43155">
    <property type="entry name" value="CYCLIC DI-GMP PHOSPHODIESTERASE PA4108-RELATED"/>
    <property type="match status" value="1"/>
</dbReference>
<dbReference type="SMART" id="SM00471">
    <property type="entry name" value="HDc"/>
    <property type="match status" value="1"/>
</dbReference>
<dbReference type="PANTHER" id="PTHR43155:SF2">
    <property type="entry name" value="CYCLIC DI-GMP PHOSPHODIESTERASE PA4108"/>
    <property type="match status" value="1"/>
</dbReference>
<dbReference type="OrthoDB" id="9759601at2"/>
<accession>A0A135L732</accession>
<evidence type="ECO:0000313" key="3">
    <source>
        <dbReference type="Proteomes" id="UP000070352"/>
    </source>
</evidence>
<dbReference type="EMBL" id="LSKU01000001">
    <property type="protein sequence ID" value="KXG44798.1"/>
    <property type="molecule type" value="Genomic_DNA"/>
</dbReference>
<evidence type="ECO:0000313" key="2">
    <source>
        <dbReference type="EMBL" id="KXG44798.1"/>
    </source>
</evidence>
<dbReference type="Proteomes" id="UP000070352">
    <property type="component" value="Unassembled WGS sequence"/>
</dbReference>
<dbReference type="AlphaFoldDB" id="A0A135L732"/>
<dbReference type="Gene3D" id="1.10.3210.10">
    <property type="entry name" value="Hypothetical protein af1432"/>
    <property type="match status" value="1"/>
</dbReference>
<dbReference type="Pfam" id="PF13487">
    <property type="entry name" value="HD_5"/>
    <property type="match status" value="1"/>
</dbReference>
<evidence type="ECO:0000259" key="1">
    <source>
        <dbReference type="PROSITE" id="PS51832"/>
    </source>
</evidence>
<dbReference type="STRING" id="1413211.U473_12780"/>
<dbReference type="InterPro" id="IPR003607">
    <property type="entry name" value="HD/PDEase_dom"/>
</dbReference>
<dbReference type="PROSITE" id="PS51832">
    <property type="entry name" value="HD_GYP"/>
    <property type="match status" value="1"/>
</dbReference>
<comment type="caution">
    <text evidence="2">The sequence shown here is derived from an EMBL/GenBank/DDBJ whole genome shotgun (WGS) entry which is preliminary data.</text>
</comment>
<dbReference type="SUPFAM" id="SSF109604">
    <property type="entry name" value="HD-domain/PDEase-like"/>
    <property type="match status" value="1"/>
</dbReference>
<dbReference type="RefSeq" id="WP_068726966.1">
    <property type="nucleotide sequence ID" value="NZ_LSKU01000001.1"/>
</dbReference>
<dbReference type="InterPro" id="IPR037522">
    <property type="entry name" value="HD_GYP_dom"/>
</dbReference>
<dbReference type="CDD" id="cd00077">
    <property type="entry name" value="HDc"/>
    <property type="match status" value="1"/>
</dbReference>
<keyword evidence="3" id="KW-1185">Reference proteome</keyword>
<protein>
    <recommendedName>
        <fullName evidence="1">HD-GYP domain-containing protein</fullName>
    </recommendedName>
</protein>
<name>A0A135L732_9BACI</name>
<sequence length="360" mass="41598">MRTITIDLIQERMILNQDIYSELGGIIFKKGTILKERDREILKAFGITKIEIDQESDVNEKQDKVVNKTEDQSSLAEDFNTYFKNALKVIDIVLKNAQGNAPIPIMAIREVITPLIQDKYINPQYLLNLKLYSTDFTKYESHHALSVSLLSYAIGKWVGLEKNEWIQLALAGILHDIGMSRIPSHILYSKNKLVPYEYEEIKMHTFYGYKMLNHTMGLSKGTHLAVLQHHEREDGSGYPLHFKEQQIHFYAKIVAVADIFHAMISKRNYRSEYSPYLVIDHLLNESYQKLNSFIVRTFAKHMVNLSIGNKVILSNGMVGDIIYIDQNSPTRPMIKTREGIINLAQEINLHIKEVFKQNQK</sequence>
<reference evidence="2 3" key="1">
    <citation type="submission" date="2016-02" db="EMBL/GenBank/DDBJ databases">
        <title>Draft Genome for Tepidibacillus decaturensis nov. sp. Strain Z9, an Anaerobic, Moderately Thermophilic and Heterotrophic Bacterium from Deep Subsurface of the Illinois Basin, USA.</title>
        <authorList>
            <person name="Dong Y."/>
            <person name="Chang J.Y."/>
            <person name="Sanford R."/>
            <person name="Fouke B.W."/>
        </authorList>
    </citation>
    <scope>NUCLEOTIDE SEQUENCE [LARGE SCALE GENOMIC DNA]</scope>
    <source>
        <strain evidence="2 3">Z9</strain>
    </source>
</reference>
<feature type="domain" description="HD-GYP" evidence="1">
    <location>
        <begin position="118"/>
        <end position="314"/>
    </location>
</feature>